<organism evidence="2 3">
    <name type="scientific">Psychroserpens burtonensis</name>
    <dbReference type="NCBI Taxonomy" id="49278"/>
    <lineage>
        <taxon>Bacteria</taxon>
        <taxon>Pseudomonadati</taxon>
        <taxon>Bacteroidota</taxon>
        <taxon>Flavobacteriia</taxon>
        <taxon>Flavobacteriales</taxon>
        <taxon>Flavobacteriaceae</taxon>
        <taxon>Psychroserpens</taxon>
    </lineage>
</organism>
<protein>
    <submittedName>
        <fullName evidence="2">Carboxypeptidase-like regulatory domain-containing protein</fullName>
    </submittedName>
</protein>
<dbReference type="InterPro" id="IPR008969">
    <property type="entry name" value="CarboxyPept-like_regulatory"/>
</dbReference>
<sequence length="141" mass="16086">MKYLTILLFTASFTSNAQTISGFIYDHESTIKGVKLINITQNILTYSNESGQFKIGVKHKDTLTISSYFHSQQTIILSQDYFEEEIVIELQKTTNALDEVKVTKILEKKFDSIVLTTEIKNQLPNDIKADLIYTEFNPVAI</sequence>
<dbReference type="OrthoDB" id="1422163at2"/>
<gene>
    <name evidence="2" type="ORF">ES692_09465</name>
</gene>
<feature type="chain" id="PRO_5022884770" evidence="1">
    <location>
        <begin position="18"/>
        <end position="141"/>
    </location>
</feature>
<accession>A0A5C7BB98</accession>
<proteinExistence type="predicted"/>
<evidence type="ECO:0000256" key="1">
    <source>
        <dbReference type="SAM" id="SignalP"/>
    </source>
</evidence>
<dbReference type="SUPFAM" id="SSF49464">
    <property type="entry name" value="Carboxypeptidase regulatory domain-like"/>
    <property type="match status" value="1"/>
</dbReference>
<dbReference type="AlphaFoldDB" id="A0A5C7BB98"/>
<dbReference type="STRING" id="1123037.GCA_000425305_01851"/>
<keyword evidence="2" id="KW-0121">Carboxypeptidase</keyword>
<comment type="caution">
    <text evidence="2">The sequence shown here is derived from an EMBL/GenBank/DDBJ whole genome shotgun (WGS) entry which is preliminary data.</text>
</comment>
<keyword evidence="2" id="KW-0378">Hydrolase</keyword>
<feature type="signal peptide" evidence="1">
    <location>
        <begin position="1"/>
        <end position="17"/>
    </location>
</feature>
<reference evidence="2 3" key="1">
    <citation type="submission" date="2019-08" db="EMBL/GenBank/DDBJ databases">
        <title>Genome of Psychroserpens burtonensis ACAM 167.</title>
        <authorList>
            <person name="Bowman J.P."/>
        </authorList>
    </citation>
    <scope>NUCLEOTIDE SEQUENCE [LARGE SCALE GENOMIC DNA]</scope>
    <source>
        <strain evidence="2 3">ACAM 167</strain>
    </source>
</reference>
<keyword evidence="2" id="KW-0645">Protease</keyword>
<keyword evidence="3" id="KW-1185">Reference proteome</keyword>
<evidence type="ECO:0000313" key="3">
    <source>
        <dbReference type="Proteomes" id="UP000321938"/>
    </source>
</evidence>
<dbReference type="RefSeq" id="WP_028871798.1">
    <property type="nucleotide sequence ID" value="NZ_VOSB01000012.1"/>
</dbReference>
<name>A0A5C7BB98_9FLAO</name>
<evidence type="ECO:0000313" key="2">
    <source>
        <dbReference type="EMBL" id="TXE17493.1"/>
    </source>
</evidence>
<keyword evidence="1" id="KW-0732">Signal</keyword>
<dbReference type="Proteomes" id="UP000321938">
    <property type="component" value="Unassembled WGS sequence"/>
</dbReference>
<dbReference type="GO" id="GO:0004180">
    <property type="term" value="F:carboxypeptidase activity"/>
    <property type="evidence" value="ECO:0007669"/>
    <property type="project" value="UniProtKB-KW"/>
</dbReference>
<dbReference type="EMBL" id="VOSB01000012">
    <property type="protein sequence ID" value="TXE17493.1"/>
    <property type="molecule type" value="Genomic_DNA"/>
</dbReference>